<evidence type="ECO:0000256" key="5">
    <source>
        <dbReference type="SAM" id="MobiDB-lite"/>
    </source>
</evidence>
<feature type="domain" description="PDZ" evidence="6">
    <location>
        <begin position="215"/>
        <end position="259"/>
    </location>
</feature>
<evidence type="ECO:0000256" key="1">
    <source>
        <dbReference type="ARBA" id="ARBA00009179"/>
    </source>
</evidence>
<dbReference type="PROSITE" id="PS50106">
    <property type="entry name" value="PDZ"/>
    <property type="match status" value="1"/>
</dbReference>
<dbReference type="SMART" id="SM00245">
    <property type="entry name" value="TSPc"/>
    <property type="match status" value="1"/>
</dbReference>
<dbReference type="Proteomes" id="UP001472866">
    <property type="component" value="Chromosome 06"/>
</dbReference>
<evidence type="ECO:0000256" key="2">
    <source>
        <dbReference type="ARBA" id="ARBA00022670"/>
    </source>
</evidence>
<gene>
    <name evidence="7" type="ORF">HKI87_06g40000</name>
</gene>
<dbReference type="EMBL" id="CP151506">
    <property type="protein sequence ID" value="WZN62463.1"/>
    <property type="molecule type" value="Genomic_DNA"/>
</dbReference>
<dbReference type="CDD" id="cd07560">
    <property type="entry name" value="Peptidase_S41_CPP"/>
    <property type="match status" value="1"/>
</dbReference>
<evidence type="ECO:0000313" key="8">
    <source>
        <dbReference type="Proteomes" id="UP001472866"/>
    </source>
</evidence>
<keyword evidence="2" id="KW-0645">Protease</keyword>
<proteinExistence type="inferred from homology"/>
<dbReference type="SUPFAM" id="SSF52096">
    <property type="entry name" value="ClpP/crotonase"/>
    <property type="match status" value="1"/>
</dbReference>
<reference evidence="7 8" key="1">
    <citation type="submission" date="2024-03" db="EMBL/GenBank/DDBJ databases">
        <title>Complete genome sequence of the green alga Chloropicon roscoffensis RCC1871.</title>
        <authorList>
            <person name="Lemieux C."/>
            <person name="Pombert J.-F."/>
            <person name="Otis C."/>
            <person name="Turmel M."/>
        </authorList>
    </citation>
    <scope>NUCLEOTIDE SEQUENCE [LARGE SCALE GENOMIC DNA]</scope>
    <source>
        <strain evidence="7 8">RCC1871</strain>
    </source>
</reference>
<evidence type="ECO:0000256" key="3">
    <source>
        <dbReference type="ARBA" id="ARBA00022801"/>
    </source>
</evidence>
<dbReference type="InterPro" id="IPR001478">
    <property type="entry name" value="PDZ"/>
</dbReference>
<keyword evidence="8" id="KW-1185">Reference proteome</keyword>
<dbReference type="GO" id="GO:0006508">
    <property type="term" value="P:proteolysis"/>
    <property type="evidence" value="ECO:0007669"/>
    <property type="project" value="UniProtKB-KW"/>
</dbReference>
<dbReference type="InterPro" id="IPR041489">
    <property type="entry name" value="PDZ_6"/>
</dbReference>
<evidence type="ECO:0000259" key="6">
    <source>
        <dbReference type="PROSITE" id="PS50106"/>
    </source>
</evidence>
<keyword evidence="4" id="KW-0720">Serine protease</keyword>
<dbReference type="InterPro" id="IPR004447">
    <property type="entry name" value="Peptidase_S41A"/>
</dbReference>
<dbReference type="Gene3D" id="3.30.750.44">
    <property type="match status" value="1"/>
</dbReference>
<keyword evidence="3" id="KW-0378">Hydrolase</keyword>
<dbReference type="InterPro" id="IPR029045">
    <property type="entry name" value="ClpP/crotonase-like_dom_sf"/>
</dbReference>
<accession>A0AAX4P8P3</accession>
<dbReference type="PANTHER" id="PTHR32060:SF22">
    <property type="entry name" value="CARBOXYL-TERMINAL-PROCESSING PEPTIDASE 3, CHLOROPLASTIC"/>
    <property type="match status" value="1"/>
</dbReference>
<dbReference type="AlphaFoldDB" id="A0AAX4P8P3"/>
<dbReference type="InterPro" id="IPR005151">
    <property type="entry name" value="Tail-specific_protease"/>
</dbReference>
<comment type="similarity">
    <text evidence="1">Belongs to the peptidase S41A family.</text>
</comment>
<protein>
    <submittedName>
        <fullName evidence="7">Carboxyl-terminal-processing peptidase</fullName>
    </submittedName>
</protein>
<organism evidence="7 8">
    <name type="scientific">Chloropicon roscoffensis</name>
    <dbReference type="NCBI Taxonomy" id="1461544"/>
    <lineage>
        <taxon>Eukaryota</taxon>
        <taxon>Viridiplantae</taxon>
        <taxon>Chlorophyta</taxon>
        <taxon>Chloropicophyceae</taxon>
        <taxon>Chloropicales</taxon>
        <taxon>Chloropicaceae</taxon>
        <taxon>Chloropicon</taxon>
    </lineage>
</organism>
<dbReference type="GO" id="GO:0004175">
    <property type="term" value="F:endopeptidase activity"/>
    <property type="evidence" value="ECO:0007669"/>
    <property type="project" value="TreeGrafter"/>
</dbReference>
<dbReference type="Gene3D" id="3.90.226.10">
    <property type="entry name" value="2-enoyl-CoA Hydratase, Chain A, domain 1"/>
    <property type="match status" value="1"/>
</dbReference>
<feature type="compositionally biased region" description="Low complexity" evidence="5">
    <location>
        <begin position="43"/>
        <end position="52"/>
    </location>
</feature>
<dbReference type="PANTHER" id="PTHR32060">
    <property type="entry name" value="TAIL-SPECIFIC PROTEASE"/>
    <property type="match status" value="1"/>
</dbReference>
<dbReference type="Gene3D" id="2.30.42.10">
    <property type="match status" value="1"/>
</dbReference>
<dbReference type="SMART" id="SM00228">
    <property type="entry name" value="PDZ"/>
    <property type="match status" value="1"/>
</dbReference>
<dbReference type="SUPFAM" id="SSF50156">
    <property type="entry name" value="PDZ domain-like"/>
    <property type="match status" value="1"/>
</dbReference>
<name>A0AAX4P8P3_9CHLO</name>
<dbReference type="Pfam" id="PF03572">
    <property type="entry name" value="Peptidase_S41"/>
    <property type="match status" value="1"/>
</dbReference>
<dbReference type="Pfam" id="PF17820">
    <property type="entry name" value="PDZ_6"/>
    <property type="match status" value="1"/>
</dbReference>
<evidence type="ECO:0000313" key="7">
    <source>
        <dbReference type="EMBL" id="WZN62463.1"/>
    </source>
</evidence>
<feature type="region of interest" description="Disordered" evidence="5">
    <location>
        <begin position="33"/>
        <end position="52"/>
    </location>
</feature>
<dbReference type="InterPro" id="IPR036034">
    <property type="entry name" value="PDZ_sf"/>
</dbReference>
<evidence type="ECO:0000256" key="4">
    <source>
        <dbReference type="ARBA" id="ARBA00022825"/>
    </source>
</evidence>
<sequence length="509" mass="54928">MHTRTEAFGLVRMEGGTVRGRAGHLINTRALPLRRYGADPPTSQSQRQQQQQHLRPLAKLATSAVLGLSLVLSPPSPLCLAKQLSPAETIVQEVYEVVDQHFLDARDGGYSSERWQELRKDALRDLGKGKRGEEEDARRLAKRMLKRGIPSGDPYTRLLMPDEFERLSKYDVSGVGLNLGTREEYEQRVGSARDVIAGPTTTNNNAVASGYDPFVVLGVVIHSPAEEAGIRQGDRILSIDGEAPAGLTPMQAAQRIKDARSAETRLRVMRASDGSVAEVAVPRGKDGEAAGGAAGAAGDLVRWAQGKGKSYPVDFKMRKGKDGEREGYVNLKEFTARAPAGVREALKQLDAEGADYFVLDLRDNLGGLVPAGVEISRLFLGSDAPVVYTMTKGGGLQDRVPHPATYQPPLTNKPLVLLVNKSTASASEIVAGALKDNCRASLAGDTTFGKGLIQSVYELSDGSGLVVTVGKYVTPSRLDIDRHGISASFKTVPTMKEQDEYIRSCRVVK</sequence>
<dbReference type="GO" id="GO:0008236">
    <property type="term" value="F:serine-type peptidase activity"/>
    <property type="evidence" value="ECO:0007669"/>
    <property type="project" value="UniProtKB-KW"/>
</dbReference>